<dbReference type="Gene3D" id="1.10.287.1040">
    <property type="entry name" value="Exonuclease VII, small subunit"/>
    <property type="match status" value="1"/>
</dbReference>
<gene>
    <name evidence="6" type="primary">xseB</name>
    <name evidence="7" type="ORF">SAMN02745213_02142</name>
</gene>
<dbReference type="HAMAP" id="MF_00337">
    <property type="entry name" value="Exonuc_7_S"/>
    <property type="match status" value="1"/>
</dbReference>
<keyword evidence="3 6" id="KW-0540">Nuclease</keyword>
<dbReference type="EC" id="3.1.11.6" evidence="6"/>
<dbReference type="GO" id="GO:0006308">
    <property type="term" value="P:DNA catabolic process"/>
    <property type="evidence" value="ECO:0007669"/>
    <property type="project" value="UniProtKB-UniRule"/>
</dbReference>
<dbReference type="AlphaFoldDB" id="A0A1T4VVG1"/>
<comment type="catalytic activity">
    <reaction evidence="6">
        <text>Exonucleolytic cleavage in either 5'- to 3'- or 3'- to 5'-direction to yield nucleoside 5'-phosphates.</text>
        <dbReference type="EC" id="3.1.11.6"/>
    </reaction>
</comment>
<dbReference type="NCBIfam" id="TIGR01280">
    <property type="entry name" value="xseB"/>
    <property type="match status" value="1"/>
</dbReference>
<evidence type="ECO:0000256" key="6">
    <source>
        <dbReference type="HAMAP-Rule" id="MF_00337"/>
    </source>
</evidence>
<comment type="similarity">
    <text evidence="1 6">Belongs to the XseB family.</text>
</comment>
<sequence>MADKQMTSLEEKLSELEKLTVQLEDGKLPIDEAIAVYSRGMELAVSCKQSLDSLSQRIQIAKKNAQEAISLENFEPQGSETEF</sequence>
<dbReference type="SUPFAM" id="SSF116842">
    <property type="entry name" value="XseB-like"/>
    <property type="match status" value="1"/>
</dbReference>
<proteinExistence type="inferred from homology"/>
<organism evidence="7 8">
    <name type="scientific">Succinivibrio dextrinosolvens DSM 3072</name>
    <dbReference type="NCBI Taxonomy" id="1123324"/>
    <lineage>
        <taxon>Bacteria</taxon>
        <taxon>Pseudomonadati</taxon>
        <taxon>Pseudomonadota</taxon>
        <taxon>Gammaproteobacteria</taxon>
        <taxon>Aeromonadales</taxon>
        <taxon>Succinivibrionaceae</taxon>
        <taxon>Succinivibrio</taxon>
    </lineage>
</organism>
<dbReference type="Proteomes" id="UP000242432">
    <property type="component" value="Unassembled WGS sequence"/>
</dbReference>
<keyword evidence="5 6" id="KW-0269">Exonuclease</keyword>
<dbReference type="GO" id="GO:0008855">
    <property type="term" value="F:exodeoxyribonuclease VII activity"/>
    <property type="evidence" value="ECO:0007669"/>
    <property type="project" value="UniProtKB-UniRule"/>
</dbReference>
<dbReference type="GO" id="GO:0005829">
    <property type="term" value="C:cytosol"/>
    <property type="evidence" value="ECO:0007669"/>
    <property type="project" value="TreeGrafter"/>
</dbReference>
<dbReference type="EMBL" id="FUXX01000053">
    <property type="protein sequence ID" value="SKA68973.1"/>
    <property type="molecule type" value="Genomic_DNA"/>
</dbReference>
<name>A0A1T4VVG1_9GAMM</name>
<dbReference type="STRING" id="83771.SAMN02910357_02221"/>
<keyword evidence="2 6" id="KW-0963">Cytoplasm</keyword>
<evidence type="ECO:0000313" key="8">
    <source>
        <dbReference type="Proteomes" id="UP000242432"/>
    </source>
</evidence>
<comment type="subcellular location">
    <subcellularLocation>
        <location evidence="6">Cytoplasm</location>
    </subcellularLocation>
</comment>
<dbReference type="PANTHER" id="PTHR34137:SF1">
    <property type="entry name" value="EXODEOXYRIBONUCLEASE 7 SMALL SUBUNIT"/>
    <property type="match status" value="1"/>
</dbReference>
<evidence type="ECO:0000256" key="4">
    <source>
        <dbReference type="ARBA" id="ARBA00022801"/>
    </source>
</evidence>
<evidence type="ECO:0000256" key="1">
    <source>
        <dbReference type="ARBA" id="ARBA00009998"/>
    </source>
</evidence>
<dbReference type="Pfam" id="PF02609">
    <property type="entry name" value="Exonuc_VII_S"/>
    <property type="match status" value="1"/>
</dbReference>
<keyword evidence="8" id="KW-1185">Reference proteome</keyword>
<dbReference type="InterPro" id="IPR003761">
    <property type="entry name" value="Exonuc_VII_S"/>
</dbReference>
<evidence type="ECO:0000256" key="3">
    <source>
        <dbReference type="ARBA" id="ARBA00022722"/>
    </source>
</evidence>
<dbReference type="PANTHER" id="PTHR34137">
    <property type="entry name" value="EXODEOXYRIBONUCLEASE 7 SMALL SUBUNIT"/>
    <property type="match status" value="1"/>
</dbReference>
<evidence type="ECO:0000313" key="7">
    <source>
        <dbReference type="EMBL" id="SKA68973.1"/>
    </source>
</evidence>
<accession>A0A1T4VVG1</accession>
<protein>
    <recommendedName>
        <fullName evidence="6">Exodeoxyribonuclease 7 small subunit</fullName>
        <ecNumber evidence="6">3.1.11.6</ecNumber>
    </recommendedName>
    <alternativeName>
        <fullName evidence="6">Exodeoxyribonuclease VII small subunit</fullName>
        <shortName evidence="6">Exonuclease VII small subunit</shortName>
    </alternativeName>
</protein>
<dbReference type="InterPro" id="IPR037004">
    <property type="entry name" value="Exonuc_VII_ssu_sf"/>
</dbReference>
<reference evidence="8" key="1">
    <citation type="submission" date="2017-02" db="EMBL/GenBank/DDBJ databases">
        <authorList>
            <person name="Varghese N."/>
            <person name="Submissions S."/>
        </authorList>
    </citation>
    <scope>NUCLEOTIDE SEQUENCE [LARGE SCALE GENOMIC DNA]</scope>
    <source>
        <strain evidence="8">DSM 3072</strain>
    </source>
</reference>
<comment type="function">
    <text evidence="6">Bidirectionally degrades single-stranded DNA into large acid-insoluble oligonucleotides, which are then degraded further into small acid-soluble oligonucleotides.</text>
</comment>
<keyword evidence="4 6" id="KW-0378">Hydrolase</keyword>
<evidence type="ECO:0000256" key="5">
    <source>
        <dbReference type="ARBA" id="ARBA00022839"/>
    </source>
</evidence>
<dbReference type="RefSeq" id="WP_051639266.1">
    <property type="nucleotide sequence ID" value="NZ_FUXX01000053.1"/>
</dbReference>
<comment type="subunit">
    <text evidence="6">Heterooligomer composed of large and small subunits.</text>
</comment>
<dbReference type="GO" id="GO:0009318">
    <property type="term" value="C:exodeoxyribonuclease VII complex"/>
    <property type="evidence" value="ECO:0007669"/>
    <property type="project" value="UniProtKB-UniRule"/>
</dbReference>
<evidence type="ECO:0000256" key="2">
    <source>
        <dbReference type="ARBA" id="ARBA00022490"/>
    </source>
</evidence>